<feature type="transmembrane region" description="Helical" evidence="1">
    <location>
        <begin position="9"/>
        <end position="30"/>
    </location>
</feature>
<gene>
    <name evidence="2" type="ORF">LCGC14_2737760</name>
</gene>
<keyword evidence="1" id="KW-0472">Membrane</keyword>
<protein>
    <submittedName>
        <fullName evidence="2">Uncharacterized protein</fullName>
    </submittedName>
</protein>
<organism evidence="2">
    <name type="scientific">marine sediment metagenome</name>
    <dbReference type="NCBI Taxonomy" id="412755"/>
    <lineage>
        <taxon>unclassified sequences</taxon>
        <taxon>metagenomes</taxon>
        <taxon>ecological metagenomes</taxon>
    </lineage>
</organism>
<sequence>MPNYNNAQILIRIFITISVPMIIIITSILLSSTVTLGSSTEILNIDLSGFNYFIFMITII</sequence>
<comment type="caution">
    <text evidence="2">The sequence shown here is derived from an EMBL/GenBank/DDBJ whole genome shotgun (WGS) entry which is preliminary data.</text>
</comment>
<accession>A0A0F8ZSM3</accession>
<keyword evidence="1" id="KW-0812">Transmembrane</keyword>
<keyword evidence="1" id="KW-1133">Transmembrane helix</keyword>
<reference evidence="2" key="1">
    <citation type="journal article" date="2015" name="Nature">
        <title>Complex archaea that bridge the gap between prokaryotes and eukaryotes.</title>
        <authorList>
            <person name="Spang A."/>
            <person name="Saw J.H."/>
            <person name="Jorgensen S.L."/>
            <person name="Zaremba-Niedzwiedzka K."/>
            <person name="Martijn J."/>
            <person name="Lind A.E."/>
            <person name="van Eijk R."/>
            <person name="Schleper C."/>
            <person name="Guy L."/>
            <person name="Ettema T.J."/>
        </authorList>
    </citation>
    <scope>NUCLEOTIDE SEQUENCE</scope>
</reference>
<evidence type="ECO:0000313" key="2">
    <source>
        <dbReference type="EMBL" id="KKK88975.1"/>
    </source>
</evidence>
<dbReference type="EMBL" id="LAZR01049720">
    <property type="protein sequence ID" value="KKK88975.1"/>
    <property type="molecule type" value="Genomic_DNA"/>
</dbReference>
<name>A0A0F8ZSM3_9ZZZZ</name>
<dbReference type="AlphaFoldDB" id="A0A0F8ZSM3"/>
<proteinExistence type="predicted"/>
<evidence type="ECO:0000256" key="1">
    <source>
        <dbReference type="SAM" id="Phobius"/>
    </source>
</evidence>